<organism evidence="1 2">
    <name type="scientific">Colocasia esculenta</name>
    <name type="common">Wild taro</name>
    <name type="synonym">Arum esculentum</name>
    <dbReference type="NCBI Taxonomy" id="4460"/>
    <lineage>
        <taxon>Eukaryota</taxon>
        <taxon>Viridiplantae</taxon>
        <taxon>Streptophyta</taxon>
        <taxon>Embryophyta</taxon>
        <taxon>Tracheophyta</taxon>
        <taxon>Spermatophyta</taxon>
        <taxon>Magnoliopsida</taxon>
        <taxon>Liliopsida</taxon>
        <taxon>Araceae</taxon>
        <taxon>Aroideae</taxon>
        <taxon>Colocasieae</taxon>
        <taxon>Colocasia</taxon>
    </lineage>
</organism>
<proteinExistence type="predicted"/>
<sequence length="210" mass="22266">MLSNFASAVVGVPTPLVGKGLVASFPAGSECELQESVAAVAGCACCERGHYFRSCCGWFRPRPAHPSGCVAKAEKAYVWYGLHRCRAVVCGTGRRCLVCRVAPLVERCDTYLWLLPALCWLVVNSGEVLPEFFSVGSGGGEVWDVGACVVRLWSHVVAPAFRELLCLGGCVPRVCFRIVFDFAGSAGVVSGQTLVVGQGVALFSLLCSSL</sequence>
<name>A0A843XCD5_COLES</name>
<protein>
    <submittedName>
        <fullName evidence="1">Uncharacterized protein</fullName>
    </submittedName>
</protein>
<gene>
    <name evidence="1" type="ORF">Taro_049925</name>
</gene>
<evidence type="ECO:0000313" key="2">
    <source>
        <dbReference type="Proteomes" id="UP000652761"/>
    </source>
</evidence>
<dbReference type="AlphaFoldDB" id="A0A843XCD5"/>
<dbReference type="EMBL" id="NMUH01007266">
    <property type="protein sequence ID" value="MQM16962.1"/>
    <property type="molecule type" value="Genomic_DNA"/>
</dbReference>
<reference evidence="1" key="1">
    <citation type="submission" date="2017-07" db="EMBL/GenBank/DDBJ databases">
        <title>Taro Niue Genome Assembly and Annotation.</title>
        <authorList>
            <person name="Atibalentja N."/>
            <person name="Keating K."/>
            <person name="Fields C.J."/>
        </authorList>
    </citation>
    <scope>NUCLEOTIDE SEQUENCE</scope>
    <source>
        <strain evidence="1">Niue_2</strain>
        <tissue evidence="1">Leaf</tissue>
    </source>
</reference>
<keyword evidence="2" id="KW-1185">Reference proteome</keyword>
<dbReference type="Proteomes" id="UP000652761">
    <property type="component" value="Unassembled WGS sequence"/>
</dbReference>
<evidence type="ECO:0000313" key="1">
    <source>
        <dbReference type="EMBL" id="MQM16962.1"/>
    </source>
</evidence>
<accession>A0A843XCD5</accession>
<comment type="caution">
    <text evidence="1">The sequence shown here is derived from an EMBL/GenBank/DDBJ whole genome shotgun (WGS) entry which is preliminary data.</text>
</comment>